<organism evidence="3">
    <name type="scientific">Ignisphaera aggregans</name>
    <dbReference type="NCBI Taxonomy" id="334771"/>
    <lineage>
        <taxon>Archaea</taxon>
        <taxon>Thermoproteota</taxon>
        <taxon>Thermoprotei</taxon>
        <taxon>Desulfurococcales</taxon>
        <taxon>Desulfurococcaceae</taxon>
        <taxon>Ignisphaera</taxon>
    </lineage>
</organism>
<accession>A0A7J3Z619</accession>
<gene>
    <name evidence="3" type="ORF">ENM66_01655</name>
</gene>
<dbReference type="GO" id="GO:0005886">
    <property type="term" value="C:plasma membrane"/>
    <property type="evidence" value="ECO:0007669"/>
    <property type="project" value="TreeGrafter"/>
</dbReference>
<name>A0A7J3Z619_9CREN</name>
<evidence type="ECO:0000259" key="2">
    <source>
        <dbReference type="Pfam" id="PF04282"/>
    </source>
</evidence>
<dbReference type="EMBL" id="DRYQ01000020">
    <property type="protein sequence ID" value="HHQ50045.1"/>
    <property type="molecule type" value="Genomic_DNA"/>
</dbReference>
<dbReference type="Gene3D" id="1.20.120.520">
    <property type="entry name" value="nmb1532 protein domain like"/>
    <property type="match status" value="1"/>
</dbReference>
<dbReference type="InterPro" id="IPR012312">
    <property type="entry name" value="Hemerythrin-like"/>
</dbReference>
<dbReference type="InterPro" id="IPR007380">
    <property type="entry name" value="DUF438"/>
</dbReference>
<reference evidence="3" key="1">
    <citation type="journal article" date="2020" name="mSystems">
        <title>Genome- and Community-Level Interaction Insights into Carbon Utilization and Element Cycling Functions of Hydrothermarchaeota in Hydrothermal Sediment.</title>
        <authorList>
            <person name="Zhou Z."/>
            <person name="Liu Y."/>
            <person name="Xu W."/>
            <person name="Pan J."/>
            <person name="Luo Z.H."/>
            <person name="Li M."/>
        </authorList>
    </citation>
    <scope>NUCLEOTIDE SEQUENCE [LARGE SCALE GENOMIC DNA]</scope>
    <source>
        <strain evidence="3">SpSt-1105</strain>
    </source>
</reference>
<dbReference type="AlphaFoldDB" id="A0A7J3Z619"/>
<feature type="domain" description="DUF438" evidence="2">
    <location>
        <begin position="9"/>
        <end position="73"/>
    </location>
</feature>
<comment type="caution">
    <text evidence="3">The sequence shown here is derived from an EMBL/GenBank/DDBJ whole genome shotgun (WGS) entry which is preliminary data.</text>
</comment>
<feature type="domain" description="Hemerythrin-like" evidence="1">
    <location>
        <begin position="84"/>
        <end position="220"/>
    </location>
</feature>
<evidence type="ECO:0000259" key="1">
    <source>
        <dbReference type="Pfam" id="PF01814"/>
    </source>
</evidence>
<evidence type="ECO:0000313" key="3">
    <source>
        <dbReference type="EMBL" id="HHQ50045.1"/>
    </source>
</evidence>
<sequence length="434" mass="49602">MSRKIELVKELLKAVHRGVSIEELKKRYSDILSRISPIEIPLIEQQLIKEGISIEDILKLCDLHVELFRDFLKSRELRGVPSGHPVDLFMKENEWVLKQVEALALYASALASATDDARRGYFEAVKNVLTELKKVRLHYRKVQMLIFPYLERRGLVAVPRVLWGREDQVIVKIRQLLEVMSRVSTVDDASAKLVSEKALEIAREVSELVFRENKILYPAVYALFSEGEWVAISEIASKMGWLANVSEVEWKPSAKPVLPYEIDGQISPQQIEVLPQEFKSVALAKGVEPDNYSVKRGGDIELSTGFLTPAEVDSIFRSLPLELTYADKNDRVRFFSESKLGRGFVRTRTILGRRIEYCHPPRLEKIVRQTVDELKQGKASYREFWTKLGDAIIRVLIVPVKGVDGEYLGTVEIVEDMTEIVNKPEEIKKKVMVL</sequence>
<dbReference type="PANTHER" id="PTHR39966">
    <property type="entry name" value="BLL2471 PROTEIN-RELATED"/>
    <property type="match status" value="1"/>
</dbReference>
<proteinExistence type="predicted"/>
<dbReference type="Gene3D" id="3.30.450.20">
    <property type="entry name" value="PAS domain"/>
    <property type="match status" value="1"/>
</dbReference>
<protein>
    <submittedName>
        <fullName evidence="3">DUF438 domain-containing protein</fullName>
    </submittedName>
</protein>
<dbReference type="Pfam" id="PF13596">
    <property type="entry name" value="PAS_10"/>
    <property type="match status" value="1"/>
</dbReference>
<dbReference type="PANTHER" id="PTHR39966:SF3">
    <property type="entry name" value="DUF438 DOMAIN-CONTAINING PROTEIN"/>
    <property type="match status" value="1"/>
</dbReference>
<dbReference type="Pfam" id="PF04282">
    <property type="entry name" value="DUF438"/>
    <property type="match status" value="1"/>
</dbReference>
<dbReference type="Pfam" id="PF01814">
    <property type="entry name" value="Hemerythrin"/>
    <property type="match status" value="1"/>
</dbReference>